<dbReference type="InterPro" id="IPR001279">
    <property type="entry name" value="Metallo-B-lactamas"/>
</dbReference>
<evidence type="ECO:0000313" key="3">
    <source>
        <dbReference type="Proteomes" id="UP000466535"/>
    </source>
</evidence>
<evidence type="ECO:0000313" key="2">
    <source>
        <dbReference type="EMBL" id="MXR50041.1"/>
    </source>
</evidence>
<dbReference type="PANTHER" id="PTHR42663:SF6">
    <property type="entry name" value="HYDROLASE C777.06C-RELATED"/>
    <property type="match status" value="1"/>
</dbReference>
<feature type="domain" description="Metallo-beta-lactamase" evidence="1">
    <location>
        <begin position="57"/>
        <end position="249"/>
    </location>
</feature>
<organism evidence="2 3">
    <name type="scientific">Halovenus carboxidivorans</name>
    <dbReference type="NCBI Taxonomy" id="2692199"/>
    <lineage>
        <taxon>Archaea</taxon>
        <taxon>Methanobacteriati</taxon>
        <taxon>Methanobacteriota</taxon>
        <taxon>Stenosarchaea group</taxon>
        <taxon>Halobacteria</taxon>
        <taxon>Halobacteriales</taxon>
        <taxon>Haloarculaceae</taxon>
        <taxon>Halovenus</taxon>
    </lineage>
</organism>
<dbReference type="OrthoDB" id="53037at2157"/>
<dbReference type="PANTHER" id="PTHR42663">
    <property type="entry name" value="HYDROLASE C777.06C-RELATED-RELATED"/>
    <property type="match status" value="1"/>
</dbReference>
<dbReference type="Gene3D" id="3.60.15.10">
    <property type="entry name" value="Ribonuclease Z/Hydroxyacylglutathione hydrolase-like"/>
    <property type="match status" value="1"/>
</dbReference>
<dbReference type="Pfam" id="PF12706">
    <property type="entry name" value="Lactamase_B_2"/>
    <property type="match status" value="1"/>
</dbReference>
<comment type="caution">
    <text evidence="2">The sequence shown here is derived from an EMBL/GenBank/DDBJ whole genome shotgun (WGS) entry which is preliminary data.</text>
</comment>
<keyword evidence="3" id="KW-1185">Reference proteome</keyword>
<name>A0A6B0T4A6_9EURY</name>
<accession>A0A6B0T4A6</accession>
<dbReference type="GO" id="GO:0016787">
    <property type="term" value="F:hydrolase activity"/>
    <property type="evidence" value="ECO:0007669"/>
    <property type="project" value="UniProtKB-KW"/>
</dbReference>
<dbReference type="RefSeq" id="WP_159762207.1">
    <property type="nucleotide sequence ID" value="NZ_WUUT01000001.1"/>
</dbReference>
<keyword evidence="2" id="KW-0378">Hydrolase</keyword>
<sequence>MRVLVLGSGGNTPIPTPTCRCAVCKQARSEGVPYARGGNSLYLPESAALIDAPEFAFRALNRERVEALEYILLTHWHPDHVNGLRLVQSRDLSAHDGLLDAVAAGGPTLVTTEAVYERTREVFGQIDHFRQQGFFDVTFLDDGPLRIDGTTVRSIPYALEGEEEDATAFEITRGEQTVLIASDDSRYLEEDRLPEEIDLAVFECGYFERGPDGERILTEADLSFLADELGHEEVMARIDRLDPDRTLLTEIEHFTARSHDHFAELASTDGYEGVEFAHDGLEIEI</sequence>
<dbReference type="AlphaFoldDB" id="A0A6B0T4A6"/>
<dbReference type="SUPFAM" id="SSF56281">
    <property type="entry name" value="Metallo-hydrolase/oxidoreductase"/>
    <property type="match status" value="1"/>
</dbReference>
<dbReference type="EMBL" id="WUUT01000001">
    <property type="protein sequence ID" value="MXR50041.1"/>
    <property type="molecule type" value="Genomic_DNA"/>
</dbReference>
<reference evidence="2 3" key="1">
    <citation type="submission" date="2019-12" db="EMBL/GenBank/DDBJ databases">
        <title>Isolation and characterization of three novel carbon monoxide-oxidizing members of Halobacteria from salione crusts and soils.</title>
        <authorList>
            <person name="Myers M.R."/>
            <person name="King G.M."/>
        </authorList>
    </citation>
    <scope>NUCLEOTIDE SEQUENCE [LARGE SCALE GENOMIC DNA]</scope>
    <source>
        <strain evidence="2 3">WSH3</strain>
    </source>
</reference>
<dbReference type="InterPro" id="IPR036866">
    <property type="entry name" value="RibonucZ/Hydroxyglut_hydro"/>
</dbReference>
<evidence type="ECO:0000259" key="1">
    <source>
        <dbReference type="Pfam" id="PF12706"/>
    </source>
</evidence>
<gene>
    <name evidence="2" type="ORF">GRX03_00250</name>
</gene>
<proteinExistence type="predicted"/>
<dbReference type="Proteomes" id="UP000466535">
    <property type="component" value="Unassembled WGS sequence"/>
</dbReference>
<protein>
    <submittedName>
        <fullName evidence="2">MBL fold metallo-hydrolase</fullName>
    </submittedName>
</protein>